<dbReference type="CDD" id="cd00400">
    <property type="entry name" value="Voltage_gated_ClC"/>
    <property type="match status" value="1"/>
</dbReference>
<feature type="transmembrane region" description="Helical" evidence="12">
    <location>
        <begin position="280"/>
        <end position="305"/>
    </location>
</feature>
<evidence type="ECO:0000259" key="13">
    <source>
        <dbReference type="PROSITE" id="PS51371"/>
    </source>
</evidence>
<keyword evidence="5" id="KW-0406">Ion transport</keyword>
<feature type="region of interest" description="Disordered" evidence="11">
    <location>
        <begin position="572"/>
        <end position="598"/>
    </location>
</feature>
<keyword evidence="10" id="KW-0129">CBS domain</keyword>
<dbReference type="SMART" id="SM00116">
    <property type="entry name" value="CBS"/>
    <property type="match status" value="2"/>
</dbReference>
<keyword evidence="2" id="KW-0813">Transport</keyword>
<feature type="transmembrane region" description="Helical" evidence="12">
    <location>
        <begin position="369"/>
        <end position="393"/>
    </location>
</feature>
<dbReference type="Proteomes" id="UP000094626">
    <property type="component" value="Plasmid pSA2"/>
</dbReference>
<keyword evidence="14" id="KW-0614">Plasmid</keyword>
<evidence type="ECO:0000256" key="4">
    <source>
        <dbReference type="ARBA" id="ARBA00022989"/>
    </source>
</evidence>
<evidence type="ECO:0000256" key="6">
    <source>
        <dbReference type="ARBA" id="ARBA00023136"/>
    </source>
</evidence>
<evidence type="ECO:0000256" key="8">
    <source>
        <dbReference type="ARBA" id="ARBA00023214"/>
    </source>
</evidence>
<feature type="transmembrane region" description="Helical" evidence="12">
    <location>
        <begin position="239"/>
        <end position="260"/>
    </location>
</feature>
<reference evidence="15" key="1">
    <citation type="journal article" date="2017" name="J. Biotechnol.">
        <title>Complete genome sequence of Novosphingobium resinovorum SA1, a versatile xenobiotic-degrading bacterium capable of utilizing sulfanilic acid.</title>
        <authorList>
            <person name="Hegedus B."/>
            <person name="Kos P.B."/>
            <person name="Balint B."/>
            <person name="Maroti G."/>
            <person name="Gan H.M."/>
            <person name="Perei K."/>
            <person name="Rakhely G."/>
        </authorList>
    </citation>
    <scope>NUCLEOTIDE SEQUENCE [LARGE SCALE GENOMIC DNA]</scope>
    <source>
        <strain evidence="15">SA1</strain>
    </source>
</reference>
<geneLocation type="plasmid" evidence="14 15">
    <name>pSA2</name>
</geneLocation>
<evidence type="ECO:0000313" key="14">
    <source>
        <dbReference type="EMBL" id="AOR80599.1"/>
    </source>
</evidence>
<evidence type="ECO:0000256" key="9">
    <source>
        <dbReference type="ARBA" id="ARBA00023303"/>
    </source>
</evidence>
<sequence>MSLTPPRSVEGHQLADHSVDRRMVMLAIMAIVVGTGGAFGAWVLVKLIAIATNLFWFGRLSADHSVITDASVGWLVVVIPVVGSLVVGLMARFGSDKIRGHGIPEAIETILFGESRLSLKVALLKPLSSAISIGSGGPFGAEGPIIMTGGAIGSLFAQCFHLSAAERKTLLVAGAAAGMTAIFGTPLAAILLAVEVLLFEWKPRSFVPVLVAALISFAWRPLLLGSGPMFPMTAIAPQASWALLASGGIGLIVGLEAALLSTSLYRIEDLFHRLPFHWMWWPAIGAVVVGLGGLIDAHVLGAGYASIEALLNASLSLRVVAALLVVKAIVWLVALGSGTSGGVLAPLLILGGAAGFLLGQFLPGDPGFWAMIGMAGIMSGAMRAPMTGAIFAVELTGHFSAIPCTIAAAGSAYAVSVLLMRRSILTEKIARRGRHILQEYTVDPLDLIQAGQIMTRDPATLPGTMTVEQAVSFFANEAVHRSYPVIDPQGRLLGLVSRTDALRWQSDRDDDQTPLVDAISDAAQPIAYPDTQTGVVADLIVESGIGRIPIIDPETRRVLGILSRQDLLKTRSANRHAELGRSRHVGTKRPPSKVQKPA</sequence>
<feature type="compositionally biased region" description="Basic residues" evidence="11">
    <location>
        <begin position="582"/>
        <end position="591"/>
    </location>
</feature>
<evidence type="ECO:0000256" key="3">
    <source>
        <dbReference type="ARBA" id="ARBA00022692"/>
    </source>
</evidence>
<keyword evidence="15" id="KW-1185">Reference proteome</keyword>
<dbReference type="RefSeq" id="WP_069709975.1">
    <property type="nucleotide sequence ID" value="NZ_CP017077.1"/>
</dbReference>
<evidence type="ECO:0000256" key="1">
    <source>
        <dbReference type="ARBA" id="ARBA00004141"/>
    </source>
</evidence>
<keyword evidence="8" id="KW-0868">Chloride</keyword>
<gene>
    <name evidence="14" type="ORF">BES08_27555</name>
</gene>
<dbReference type="GO" id="GO:0005254">
    <property type="term" value="F:chloride channel activity"/>
    <property type="evidence" value="ECO:0007669"/>
    <property type="project" value="UniProtKB-KW"/>
</dbReference>
<dbReference type="InterPro" id="IPR050368">
    <property type="entry name" value="ClC-type_chloride_channel"/>
</dbReference>
<dbReference type="PROSITE" id="PS51371">
    <property type="entry name" value="CBS"/>
    <property type="match status" value="2"/>
</dbReference>
<evidence type="ECO:0000256" key="2">
    <source>
        <dbReference type="ARBA" id="ARBA00022448"/>
    </source>
</evidence>
<keyword evidence="6 12" id="KW-0472">Membrane</keyword>
<dbReference type="PRINTS" id="PR00762">
    <property type="entry name" value="CLCHANNEL"/>
</dbReference>
<name>A0A1D8AES9_9SPHN</name>
<dbReference type="Pfam" id="PF00654">
    <property type="entry name" value="Voltage_CLC"/>
    <property type="match status" value="1"/>
</dbReference>
<feature type="domain" description="CBS" evidence="13">
    <location>
        <begin position="519"/>
        <end position="578"/>
    </location>
</feature>
<evidence type="ECO:0000256" key="5">
    <source>
        <dbReference type="ARBA" id="ARBA00023065"/>
    </source>
</evidence>
<dbReference type="InterPro" id="IPR046342">
    <property type="entry name" value="CBS_dom_sf"/>
</dbReference>
<feature type="transmembrane region" description="Helical" evidence="12">
    <location>
        <begin position="24"/>
        <end position="51"/>
    </location>
</feature>
<dbReference type="KEGG" id="nre:BES08_27555"/>
<feature type="transmembrane region" description="Helical" evidence="12">
    <location>
        <begin position="399"/>
        <end position="419"/>
    </location>
</feature>
<evidence type="ECO:0000256" key="10">
    <source>
        <dbReference type="PROSITE-ProRule" id="PRU00703"/>
    </source>
</evidence>
<accession>A0A1D8AES9</accession>
<dbReference type="PANTHER" id="PTHR43427">
    <property type="entry name" value="CHLORIDE CHANNEL PROTEIN CLC-E"/>
    <property type="match status" value="1"/>
</dbReference>
<dbReference type="GO" id="GO:0034707">
    <property type="term" value="C:chloride channel complex"/>
    <property type="evidence" value="ECO:0007669"/>
    <property type="project" value="UniProtKB-KW"/>
</dbReference>
<organism evidence="14 15">
    <name type="scientific">Novosphingobium resinovorum</name>
    <dbReference type="NCBI Taxonomy" id="158500"/>
    <lineage>
        <taxon>Bacteria</taxon>
        <taxon>Pseudomonadati</taxon>
        <taxon>Pseudomonadota</taxon>
        <taxon>Alphaproteobacteria</taxon>
        <taxon>Sphingomonadales</taxon>
        <taxon>Sphingomonadaceae</taxon>
        <taxon>Novosphingobium</taxon>
    </lineage>
</organism>
<keyword evidence="4 12" id="KW-1133">Transmembrane helix</keyword>
<feature type="domain" description="CBS" evidence="13">
    <location>
        <begin position="454"/>
        <end position="512"/>
    </location>
</feature>
<dbReference type="InterPro" id="IPR000644">
    <property type="entry name" value="CBS_dom"/>
</dbReference>
<dbReference type="PANTHER" id="PTHR43427:SF6">
    <property type="entry name" value="CHLORIDE CHANNEL PROTEIN CLC-E"/>
    <property type="match status" value="1"/>
</dbReference>
<comment type="subcellular location">
    <subcellularLocation>
        <location evidence="1">Membrane</location>
        <topology evidence="1">Multi-pass membrane protein</topology>
    </subcellularLocation>
</comment>
<dbReference type="InterPro" id="IPR014743">
    <property type="entry name" value="Cl-channel_core"/>
</dbReference>
<dbReference type="Gene3D" id="3.10.580.10">
    <property type="entry name" value="CBS-domain"/>
    <property type="match status" value="1"/>
</dbReference>
<dbReference type="AlphaFoldDB" id="A0A1D8AES9"/>
<dbReference type="SUPFAM" id="SSF54631">
    <property type="entry name" value="CBS-domain pair"/>
    <property type="match status" value="1"/>
</dbReference>
<dbReference type="Gene3D" id="1.10.3080.10">
    <property type="entry name" value="Clc chloride channel"/>
    <property type="match status" value="1"/>
</dbReference>
<feature type="transmembrane region" description="Helical" evidence="12">
    <location>
        <begin position="170"/>
        <end position="194"/>
    </location>
</feature>
<dbReference type="OrthoDB" id="9767361at2"/>
<evidence type="ECO:0000256" key="11">
    <source>
        <dbReference type="SAM" id="MobiDB-lite"/>
    </source>
</evidence>
<evidence type="ECO:0000256" key="7">
    <source>
        <dbReference type="ARBA" id="ARBA00023173"/>
    </source>
</evidence>
<dbReference type="Pfam" id="PF00571">
    <property type="entry name" value="CBS"/>
    <property type="match status" value="2"/>
</dbReference>
<protein>
    <submittedName>
        <fullName evidence="14">Chloride channel protein</fullName>
    </submittedName>
</protein>
<evidence type="ECO:0000256" key="12">
    <source>
        <dbReference type="SAM" id="Phobius"/>
    </source>
</evidence>
<proteinExistence type="predicted"/>
<dbReference type="CDD" id="cd02205">
    <property type="entry name" value="CBS_pair_SF"/>
    <property type="match status" value="1"/>
</dbReference>
<keyword evidence="3 12" id="KW-0812">Transmembrane</keyword>
<keyword evidence="7" id="KW-0869">Chloride channel</keyword>
<dbReference type="SUPFAM" id="SSF81340">
    <property type="entry name" value="Clc chloride channel"/>
    <property type="match status" value="1"/>
</dbReference>
<feature type="transmembrane region" description="Helical" evidence="12">
    <location>
        <begin position="317"/>
        <end position="337"/>
    </location>
</feature>
<keyword evidence="9" id="KW-0407">Ion channel</keyword>
<feature type="transmembrane region" description="Helical" evidence="12">
    <location>
        <begin position="343"/>
        <end position="362"/>
    </location>
</feature>
<dbReference type="EMBL" id="CP017077">
    <property type="protein sequence ID" value="AOR80599.1"/>
    <property type="molecule type" value="Genomic_DNA"/>
</dbReference>
<feature type="transmembrane region" description="Helical" evidence="12">
    <location>
        <begin position="206"/>
        <end position="227"/>
    </location>
</feature>
<feature type="transmembrane region" description="Helical" evidence="12">
    <location>
        <begin position="71"/>
        <end position="91"/>
    </location>
</feature>
<evidence type="ECO:0000313" key="15">
    <source>
        <dbReference type="Proteomes" id="UP000094626"/>
    </source>
</evidence>
<dbReference type="InterPro" id="IPR001807">
    <property type="entry name" value="ClC"/>
</dbReference>